<protein>
    <recommendedName>
        <fullName evidence="3">Phospholipase/carboxylesterase/thioesterase domain-containing protein</fullName>
    </recommendedName>
</protein>
<dbReference type="GO" id="GO:0005737">
    <property type="term" value="C:cytoplasm"/>
    <property type="evidence" value="ECO:0007669"/>
    <property type="project" value="TreeGrafter"/>
</dbReference>
<reference evidence="1 2" key="1">
    <citation type="journal article" date="2011" name="Genome Biol.">
        <title>Comparative genome sequence analysis underscores mycoparasitism as the ancestral life style of Trichoderma.</title>
        <authorList>
            <person name="Kubicek C.P."/>
            <person name="Herrera-Estrella A."/>
            <person name="Seidl-Seiboth V."/>
            <person name="Martinez D.A."/>
            <person name="Druzhinina I.S."/>
            <person name="Thon M."/>
            <person name="Zeilinger S."/>
            <person name="Casas-Flores S."/>
            <person name="Horwitz B.A."/>
            <person name="Mukherjee P.K."/>
            <person name="Mukherjee M."/>
            <person name="Kredics L."/>
            <person name="Alcaraz L.D."/>
            <person name="Aerts A."/>
            <person name="Antal Z."/>
            <person name="Atanasova L."/>
            <person name="Cervantes-Badillo M.G."/>
            <person name="Challacombe J."/>
            <person name="Chertkov O."/>
            <person name="McCluskey K."/>
            <person name="Coulpier F."/>
            <person name="Deshpande N."/>
            <person name="von Doehren H."/>
            <person name="Ebbole D.J."/>
            <person name="Esquivel-Naranjo E.U."/>
            <person name="Fekete E."/>
            <person name="Flipphi M."/>
            <person name="Glaser F."/>
            <person name="Gomez-Rodriguez E.Y."/>
            <person name="Gruber S."/>
            <person name="Han C."/>
            <person name="Henrissat B."/>
            <person name="Hermosa R."/>
            <person name="Hernandez-Onate M."/>
            <person name="Karaffa L."/>
            <person name="Kosti I."/>
            <person name="Le Crom S."/>
            <person name="Lindquist E."/>
            <person name="Lucas S."/>
            <person name="Luebeck M."/>
            <person name="Luebeck P.S."/>
            <person name="Margeot A."/>
            <person name="Metz B."/>
            <person name="Misra M."/>
            <person name="Nevalainen H."/>
            <person name="Omann M."/>
            <person name="Packer N."/>
            <person name="Perrone G."/>
            <person name="Uresti-Rivera E.E."/>
            <person name="Salamov A."/>
            <person name="Schmoll M."/>
            <person name="Seiboth B."/>
            <person name="Shapiro H."/>
            <person name="Sukno S."/>
            <person name="Tamayo-Ramos J.A."/>
            <person name="Tisch D."/>
            <person name="Wiest A."/>
            <person name="Wilkinson H.H."/>
            <person name="Zhang M."/>
            <person name="Coutinho P.M."/>
            <person name="Kenerley C.M."/>
            <person name="Monte E."/>
            <person name="Baker S.E."/>
            <person name="Grigoriev I.V."/>
        </authorList>
    </citation>
    <scope>NUCLEOTIDE SEQUENCE [LARGE SCALE GENOMIC DNA]</scope>
    <source>
        <strain evidence="2">ATCC 20476 / IMI 206040</strain>
    </source>
</reference>
<keyword evidence="2" id="KW-1185">Reference proteome</keyword>
<evidence type="ECO:0000313" key="1">
    <source>
        <dbReference type="EMBL" id="EHK46905.1"/>
    </source>
</evidence>
<dbReference type="PANTHER" id="PTHR10655">
    <property type="entry name" value="LYSOPHOSPHOLIPASE-RELATED"/>
    <property type="match status" value="1"/>
</dbReference>
<gene>
    <name evidence="1" type="ORF">TRIATDRAFT_272721</name>
</gene>
<dbReference type="InterPro" id="IPR029058">
    <property type="entry name" value="AB_hydrolase_fold"/>
</dbReference>
<accession>G9NQT5</accession>
<evidence type="ECO:0008006" key="3">
    <source>
        <dbReference type="Google" id="ProtNLM"/>
    </source>
</evidence>
<proteinExistence type="predicted"/>
<dbReference type="KEGG" id="tatv:25779296"/>
<name>G9NQT5_HYPAI</name>
<dbReference type="Proteomes" id="UP000005426">
    <property type="component" value="Unassembled WGS sequence"/>
</dbReference>
<dbReference type="PANTHER" id="PTHR10655:SF63">
    <property type="entry name" value="PHOSPHOLIPASE_CARBOXYLESTERASE_THIOESTERASE DOMAIN-CONTAINING PROTEIN"/>
    <property type="match status" value="1"/>
</dbReference>
<dbReference type="AlphaFoldDB" id="G9NQT5"/>
<organism evidence="1 2">
    <name type="scientific">Hypocrea atroviridis (strain ATCC 20476 / IMI 206040)</name>
    <name type="common">Trichoderma atroviride</name>
    <dbReference type="NCBI Taxonomy" id="452589"/>
    <lineage>
        <taxon>Eukaryota</taxon>
        <taxon>Fungi</taxon>
        <taxon>Dikarya</taxon>
        <taxon>Ascomycota</taxon>
        <taxon>Pezizomycotina</taxon>
        <taxon>Sordariomycetes</taxon>
        <taxon>Hypocreomycetidae</taxon>
        <taxon>Hypocreales</taxon>
        <taxon>Hypocreaceae</taxon>
        <taxon>Trichoderma</taxon>
    </lineage>
</organism>
<sequence length="290" mass="32499">MVADLSLSTIPPSKPHSHTVIFLHENKNFARSAVNRMHEATDGDWQSIIQNYASTRWVFPQAPTGEPLIPSLQSISTGIQHAAHRGEPNWWNNQQGQDPDAARRESDMLPGLRERIKELEKVITNEVNLLGGRWERVILAGIGHGAGMAMATIISLGIPSEEHATNTNTSSERKKPQPLGGFVGISCEMPLHETPSAARRLLFPDSDALPDKEKSNDVWKKTPVLLQYFVNGGQEYLDKGRALRDMLVANGVEDVCWREYEDGRMFMNSPRGVEDVKEFFGDKMDLRPNY</sequence>
<dbReference type="GeneID" id="25779296"/>
<dbReference type="OMA" id="CWKEYED"/>
<evidence type="ECO:0000313" key="2">
    <source>
        <dbReference type="Proteomes" id="UP000005426"/>
    </source>
</evidence>
<dbReference type="Gene3D" id="3.40.50.1820">
    <property type="entry name" value="alpha/beta hydrolase"/>
    <property type="match status" value="1"/>
</dbReference>
<dbReference type="EMBL" id="ABDG02000021">
    <property type="protein sequence ID" value="EHK46905.1"/>
    <property type="molecule type" value="Genomic_DNA"/>
</dbReference>
<dbReference type="eggNOG" id="KOG2112">
    <property type="taxonomic scope" value="Eukaryota"/>
</dbReference>
<dbReference type="InterPro" id="IPR050565">
    <property type="entry name" value="LYPA1-2/EST-like"/>
</dbReference>
<dbReference type="GO" id="GO:0008474">
    <property type="term" value="F:palmitoyl-(protein) hydrolase activity"/>
    <property type="evidence" value="ECO:0007669"/>
    <property type="project" value="TreeGrafter"/>
</dbReference>
<comment type="caution">
    <text evidence="1">The sequence shown here is derived from an EMBL/GenBank/DDBJ whole genome shotgun (WGS) entry which is preliminary data.</text>
</comment>
<dbReference type="STRING" id="452589.G9NQT5"/>
<dbReference type="SUPFAM" id="SSF53474">
    <property type="entry name" value="alpha/beta-Hydrolases"/>
    <property type="match status" value="1"/>
</dbReference>
<dbReference type="GO" id="GO:0052689">
    <property type="term" value="F:carboxylic ester hydrolase activity"/>
    <property type="evidence" value="ECO:0007669"/>
    <property type="project" value="TreeGrafter"/>
</dbReference>
<dbReference type="OrthoDB" id="2418081at2759"/>
<dbReference type="HOGENOM" id="CLU_049413_2_0_1"/>